<evidence type="ECO:0000313" key="2">
    <source>
        <dbReference type="EMBL" id="KAL1538294.1"/>
    </source>
</evidence>
<evidence type="ECO:0000256" key="1">
    <source>
        <dbReference type="ARBA" id="ARBA00022729"/>
    </source>
</evidence>
<dbReference type="SUPFAM" id="SSF56784">
    <property type="entry name" value="HAD-like"/>
    <property type="match status" value="1"/>
</dbReference>
<dbReference type="AlphaFoldDB" id="A0ABD1G2G1"/>
<dbReference type="InterPro" id="IPR005519">
    <property type="entry name" value="Acid_phosphat_B-like"/>
</dbReference>
<name>A0ABD1G2G1_SALDI</name>
<gene>
    <name evidence="2" type="ORF">AAHA92_27054</name>
</gene>
<dbReference type="InterPro" id="IPR023214">
    <property type="entry name" value="HAD_sf"/>
</dbReference>
<reference evidence="2 3" key="1">
    <citation type="submission" date="2024-06" db="EMBL/GenBank/DDBJ databases">
        <title>A chromosome level genome sequence of Diviner's sage (Salvia divinorum).</title>
        <authorList>
            <person name="Ford S.A."/>
            <person name="Ro D.-K."/>
            <person name="Ness R.W."/>
            <person name="Phillips M.A."/>
        </authorList>
    </citation>
    <scope>NUCLEOTIDE SEQUENCE [LARGE SCALE GENOMIC DNA]</scope>
    <source>
        <strain evidence="2">SAF-2024a</strain>
        <tissue evidence="2">Leaf</tissue>
    </source>
</reference>
<proteinExistence type="predicted"/>
<dbReference type="InterPro" id="IPR036412">
    <property type="entry name" value="HAD-like_sf"/>
</dbReference>
<dbReference type="EMBL" id="JBEAFC010000010">
    <property type="protein sequence ID" value="KAL1538294.1"/>
    <property type="molecule type" value="Genomic_DNA"/>
</dbReference>
<accession>A0ABD1G2G1</accession>
<comment type="caution">
    <text evidence="2">The sequence shown here is derived from an EMBL/GenBank/DDBJ whole genome shotgun (WGS) entry which is preliminary data.</text>
</comment>
<evidence type="ECO:0000313" key="3">
    <source>
        <dbReference type="Proteomes" id="UP001567538"/>
    </source>
</evidence>
<dbReference type="Pfam" id="PF03767">
    <property type="entry name" value="Acid_phosphat_B"/>
    <property type="match status" value="1"/>
</dbReference>
<organism evidence="2 3">
    <name type="scientific">Salvia divinorum</name>
    <name type="common">Maria pastora</name>
    <name type="synonym">Diviner's sage</name>
    <dbReference type="NCBI Taxonomy" id="28513"/>
    <lineage>
        <taxon>Eukaryota</taxon>
        <taxon>Viridiplantae</taxon>
        <taxon>Streptophyta</taxon>
        <taxon>Embryophyta</taxon>
        <taxon>Tracheophyta</taxon>
        <taxon>Spermatophyta</taxon>
        <taxon>Magnoliopsida</taxon>
        <taxon>eudicotyledons</taxon>
        <taxon>Gunneridae</taxon>
        <taxon>Pentapetalae</taxon>
        <taxon>asterids</taxon>
        <taxon>lamiids</taxon>
        <taxon>Lamiales</taxon>
        <taxon>Lamiaceae</taxon>
        <taxon>Nepetoideae</taxon>
        <taxon>Mentheae</taxon>
        <taxon>Salviinae</taxon>
        <taxon>Salvia</taxon>
        <taxon>Salvia subgen. Calosphace</taxon>
    </lineage>
</organism>
<dbReference type="Gene3D" id="3.40.50.1000">
    <property type="entry name" value="HAD superfamily/HAD-like"/>
    <property type="match status" value="1"/>
</dbReference>
<keyword evidence="1" id="KW-0732">Signal</keyword>
<dbReference type="PANTHER" id="PTHR31284">
    <property type="entry name" value="ACID PHOSPHATASE-LIKE PROTEIN"/>
    <property type="match status" value="1"/>
</dbReference>
<dbReference type="PANTHER" id="PTHR31284:SF10">
    <property type="entry name" value="ACID PHOSPHATASE-LIKE PROTEIN"/>
    <property type="match status" value="1"/>
</dbReference>
<dbReference type="Proteomes" id="UP001567538">
    <property type="component" value="Unassembled WGS sequence"/>
</dbReference>
<protein>
    <submittedName>
        <fullName evidence="2">Acid phosphatase 1-like</fullName>
    </submittedName>
</protein>
<sequence length="126" mass="14289">MLPIGPKYYEWLRSNSTVVPAMQELYKVVLEMDYEIVLLSAAPNSVREDVVIALVDAGYSGWKNIILKDDADNEKSIVEFKSEKSQELVDLRYRIAGNVGDQWSDLTGENVGLRTFKVPNPVYYKA</sequence>
<keyword evidence="3" id="KW-1185">Reference proteome</keyword>